<dbReference type="PANTHER" id="PTHR33204">
    <property type="entry name" value="TRANSCRIPTIONAL REGULATOR, MARR FAMILY"/>
    <property type="match status" value="1"/>
</dbReference>
<dbReference type="InterPro" id="IPR036388">
    <property type="entry name" value="WH-like_DNA-bd_sf"/>
</dbReference>
<dbReference type="PANTHER" id="PTHR33204:SF29">
    <property type="entry name" value="TRANSCRIPTIONAL REGULATOR"/>
    <property type="match status" value="1"/>
</dbReference>
<keyword evidence="2" id="KW-0238">DNA-binding</keyword>
<name>A0A1M6IX77_9FIRM</name>
<dbReference type="Proteomes" id="UP000184442">
    <property type="component" value="Unassembled WGS sequence"/>
</dbReference>
<evidence type="ECO:0000313" key="6">
    <source>
        <dbReference type="Proteomes" id="UP000184442"/>
    </source>
</evidence>
<protein>
    <submittedName>
        <fullName evidence="5">Transcriptional regulator, HxlR family</fullName>
    </submittedName>
</protein>
<evidence type="ECO:0000256" key="2">
    <source>
        <dbReference type="ARBA" id="ARBA00023125"/>
    </source>
</evidence>
<keyword evidence="3" id="KW-0804">Transcription</keyword>
<organism evidence="5 6">
    <name type="scientific">Lutispora thermophila DSM 19022</name>
    <dbReference type="NCBI Taxonomy" id="1122184"/>
    <lineage>
        <taxon>Bacteria</taxon>
        <taxon>Bacillati</taxon>
        <taxon>Bacillota</taxon>
        <taxon>Clostridia</taxon>
        <taxon>Lutisporales</taxon>
        <taxon>Lutisporaceae</taxon>
        <taxon>Lutispora</taxon>
    </lineage>
</organism>
<accession>A0A1M6IX77</accession>
<sequence>MYKRKMEPDIRCPLEYGLEIFGGKWKSRIICVLSAKKILRYSELRQEMSNITDAVLASTLKELITDGIVERKSYDEILPRVEYSLTEKGLSVVPILQSICKWSGIFYKEDTENVMPHCQKCNHRGGFYI</sequence>
<dbReference type="InterPro" id="IPR002577">
    <property type="entry name" value="HTH_HxlR"/>
</dbReference>
<dbReference type="Gene3D" id="1.10.10.10">
    <property type="entry name" value="Winged helix-like DNA-binding domain superfamily/Winged helix DNA-binding domain"/>
    <property type="match status" value="1"/>
</dbReference>
<dbReference type="STRING" id="1122184.SAMN02745176_03427"/>
<proteinExistence type="predicted"/>
<feature type="domain" description="HTH hxlR-type" evidence="4">
    <location>
        <begin position="12"/>
        <end position="111"/>
    </location>
</feature>
<reference evidence="5 6" key="1">
    <citation type="submission" date="2016-11" db="EMBL/GenBank/DDBJ databases">
        <authorList>
            <person name="Jaros S."/>
            <person name="Januszkiewicz K."/>
            <person name="Wedrychowicz H."/>
        </authorList>
    </citation>
    <scope>NUCLEOTIDE SEQUENCE [LARGE SCALE GENOMIC DNA]</scope>
    <source>
        <strain evidence="5 6">DSM 19022</strain>
    </source>
</reference>
<dbReference type="RefSeq" id="WP_073027963.1">
    <property type="nucleotide sequence ID" value="NZ_FQZS01000041.1"/>
</dbReference>
<keyword evidence="1" id="KW-0805">Transcription regulation</keyword>
<evidence type="ECO:0000313" key="5">
    <source>
        <dbReference type="EMBL" id="SHJ39037.1"/>
    </source>
</evidence>
<keyword evidence="6" id="KW-1185">Reference proteome</keyword>
<dbReference type="SUPFAM" id="SSF46785">
    <property type="entry name" value="Winged helix' DNA-binding domain"/>
    <property type="match status" value="1"/>
</dbReference>
<evidence type="ECO:0000259" key="4">
    <source>
        <dbReference type="PROSITE" id="PS51118"/>
    </source>
</evidence>
<evidence type="ECO:0000256" key="1">
    <source>
        <dbReference type="ARBA" id="ARBA00023015"/>
    </source>
</evidence>
<dbReference type="Pfam" id="PF01638">
    <property type="entry name" value="HxlR"/>
    <property type="match status" value="1"/>
</dbReference>
<dbReference type="EMBL" id="FQZS01000041">
    <property type="protein sequence ID" value="SHJ39037.1"/>
    <property type="molecule type" value="Genomic_DNA"/>
</dbReference>
<dbReference type="AlphaFoldDB" id="A0A1M6IX77"/>
<dbReference type="InterPro" id="IPR036390">
    <property type="entry name" value="WH_DNA-bd_sf"/>
</dbReference>
<dbReference type="GO" id="GO:0003677">
    <property type="term" value="F:DNA binding"/>
    <property type="evidence" value="ECO:0007669"/>
    <property type="project" value="UniProtKB-KW"/>
</dbReference>
<gene>
    <name evidence="5" type="ORF">SAMN02745176_03427</name>
</gene>
<evidence type="ECO:0000256" key="3">
    <source>
        <dbReference type="ARBA" id="ARBA00023163"/>
    </source>
</evidence>
<dbReference type="OrthoDB" id="9791143at2"/>
<dbReference type="PROSITE" id="PS51118">
    <property type="entry name" value="HTH_HXLR"/>
    <property type="match status" value="1"/>
</dbReference>